<gene>
    <name evidence="8" type="primary">metC</name>
    <name evidence="8" type="ORF">V0U35_08110</name>
</gene>
<feature type="region of interest" description="Disordered" evidence="7">
    <location>
        <begin position="1"/>
        <end position="20"/>
    </location>
</feature>
<dbReference type="InterPro" id="IPR015422">
    <property type="entry name" value="PyrdxlP-dep_Trfase_small"/>
</dbReference>
<dbReference type="NCBIfam" id="TIGR01324">
    <property type="entry name" value="cysta_beta_ly_B"/>
    <property type="match status" value="1"/>
</dbReference>
<organism evidence="8 9">
    <name type="scientific">Hyphobacterium marinum</name>
    <dbReference type="NCBI Taxonomy" id="3116574"/>
    <lineage>
        <taxon>Bacteria</taxon>
        <taxon>Pseudomonadati</taxon>
        <taxon>Pseudomonadota</taxon>
        <taxon>Alphaproteobacteria</taxon>
        <taxon>Maricaulales</taxon>
        <taxon>Maricaulaceae</taxon>
        <taxon>Hyphobacterium</taxon>
    </lineage>
</organism>
<evidence type="ECO:0000256" key="3">
    <source>
        <dbReference type="ARBA" id="ARBA00022898"/>
    </source>
</evidence>
<evidence type="ECO:0000256" key="1">
    <source>
        <dbReference type="ARBA" id="ARBA00001933"/>
    </source>
</evidence>
<evidence type="ECO:0000256" key="6">
    <source>
        <dbReference type="RuleBase" id="RU362118"/>
    </source>
</evidence>
<evidence type="ECO:0000313" key="9">
    <source>
        <dbReference type="Proteomes" id="UP001310692"/>
    </source>
</evidence>
<dbReference type="RefSeq" id="WP_330196195.1">
    <property type="nucleotide sequence ID" value="NZ_JAZDRO010000003.1"/>
</dbReference>
<dbReference type="PIRSF" id="PIRSF001434">
    <property type="entry name" value="CGS"/>
    <property type="match status" value="1"/>
</dbReference>
<dbReference type="InterPro" id="IPR000277">
    <property type="entry name" value="Cys/Met-Metab_PyrdxlP-dep_enz"/>
</dbReference>
<reference evidence="8 9" key="1">
    <citation type="submission" date="2024-01" db="EMBL/GenBank/DDBJ databases">
        <title>Hyphobacterium bacterium isolated from marine sediment.</title>
        <authorList>
            <person name="Zhao S."/>
        </authorList>
    </citation>
    <scope>NUCLEOTIDE SEQUENCE [LARGE SCALE GENOMIC DNA]</scope>
    <source>
        <strain evidence="8 9">Y60-23</strain>
    </source>
</reference>
<evidence type="ECO:0000313" key="8">
    <source>
        <dbReference type="EMBL" id="MEE2566644.1"/>
    </source>
</evidence>
<keyword evidence="9" id="KW-1185">Reference proteome</keyword>
<comment type="catalytic activity">
    <reaction evidence="5">
        <text>L,L-cystathionine + H2O = L-homocysteine + pyruvate + NH4(+)</text>
        <dbReference type="Rhea" id="RHEA:13965"/>
        <dbReference type="ChEBI" id="CHEBI:15361"/>
        <dbReference type="ChEBI" id="CHEBI:15377"/>
        <dbReference type="ChEBI" id="CHEBI:28938"/>
        <dbReference type="ChEBI" id="CHEBI:58161"/>
        <dbReference type="ChEBI" id="CHEBI:58199"/>
    </reaction>
</comment>
<protein>
    <submittedName>
        <fullName evidence="8">Cystathionine beta-lyase</fullName>
        <ecNumber evidence="8">4.4.1.13</ecNumber>
    </submittedName>
</protein>
<dbReference type="InterPro" id="IPR015424">
    <property type="entry name" value="PyrdxlP-dep_Trfase"/>
</dbReference>
<proteinExistence type="inferred from homology"/>
<comment type="caution">
    <text evidence="8">The sequence shown here is derived from an EMBL/GenBank/DDBJ whole genome shotgun (WGS) entry which is preliminary data.</text>
</comment>
<dbReference type="EMBL" id="JAZDRO010000003">
    <property type="protein sequence ID" value="MEE2566644.1"/>
    <property type="molecule type" value="Genomic_DNA"/>
</dbReference>
<dbReference type="GO" id="GO:0047804">
    <property type="term" value="F:cysteine-S-conjugate beta-lyase activity"/>
    <property type="evidence" value="ECO:0007669"/>
    <property type="project" value="UniProtKB-EC"/>
</dbReference>
<dbReference type="InterPro" id="IPR006233">
    <property type="entry name" value="Cys_b_lyase_bac"/>
</dbReference>
<dbReference type="SUPFAM" id="SSF53383">
    <property type="entry name" value="PLP-dependent transferases"/>
    <property type="match status" value="1"/>
</dbReference>
<comment type="cofactor">
    <cofactor evidence="1 6">
        <name>pyridoxal 5'-phosphate</name>
        <dbReference type="ChEBI" id="CHEBI:597326"/>
    </cofactor>
</comment>
<dbReference type="Pfam" id="PF01053">
    <property type="entry name" value="Cys_Met_Meta_PP"/>
    <property type="match status" value="1"/>
</dbReference>
<dbReference type="Proteomes" id="UP001310692">
    <property type="component" value="Unassembled WGS sequence"/>
</dbReference>
<evidence type="ECO:0000256" key="7">
    <source>
        <dbReference type="SAM" id="MobiDB-lite"/>
    </source>
</evidence>
<dbReference type="Gene3D" id="3.40.640.10">
    <property type="entry name" value="Type I PLP-dependent aspartate aminotransferase-like (Major domain)"/>
    <property type="match status" value="1"/>
</dbReference>
<sequence>MKRDTRLTRTGRSQARDGLVNPPVARGSTVLAGTAAELYNPPAGRTHYGRFGLSAQSALRDALCELSGADYCALTPSGLSSLVLPLLALAKNGGRVLAADCIYGPTRRFLDEGLTRYGVTVEYVDPRIGSGIAERLDDTVVAVLLESPGSLTFELQDIPAISKAAHGAGAVVLVDDTWSANWLMKPLDLGADIACQALTKYAGGHSDLLLGAALGRGEAADKLKWAETVYGWHASPDDCWLALRGLRTLGLRIERSGASGLDISRWLENRPEVGTVIHPALPSHPDHAIFKRDFSGSCGVFAFTLPGYDRKRSEAFLDTLELFGLGFSWGGYESLAIHCDPQLKRVASQRHDGALIRLAIGLEDPEDLIADLGKGFAATAG</sequence>
<dbReference type="InterPro" id="IPR015421">
    <property type="entry name" value="PyrdxlP-dep_Trfase_major"/>
</dbReference>
<dbReference type="PANTHER" id="PTHR43500">
    <property type="entry name" value="CYSTATHIONINE BETA-LYASE-RELATED"/>
    <property type="match status" value="1"/>
</dbReference>
<dbReference type="PANTHER" id="PTHR43500:SF1">
    <property type="entry name" value="CYSTATHIONINE BETA-LYASE-RELATED"/>
    <property type="match status" value="1"/>
</dbReference>
<evidence type="ECO:0000256" key="4">
    <source>
        <dbReference type="ARBA" id="ARBA00023239"/>
    </source>
</evidence>
<name>A0ABU7LYL6_9PROT</name>
<dbReference type="EC" id="4.4.1.13" evidence="8"/>
<comment type="similarity">
    <text evidence="2 6">Belongs to the trans-sulfuration enzymes family.</text>
</comment>
<keyword evidence="3 6" id="KW-0663">Pyridoxal phosphate</keyword>
<evidence type="ECO:0000256" key="5">
    <source>
        <dbReference type="ARBA" id="ARBA00047517"/>
    </source>
</evidence>
<dbReference type="Gene3D" id="3.90.1150.10">
    <property type="entry name" value="Aspartate Aminotransferase, domain 1"/>
    <property type="match status" value="1"/>
</dbReference>
<keyword evidence="4 8" id="KW-0456">Lyase</keyword>
<evidence type="ECO:0000256" key="2">
    <source>
        <dbReference type="ARBA" id="ARBA00009077"/>
    </source>
</evidence>
<accession>A0ABU7LYL6</accession>